<sequence length="316" mass="35437">MNQENVDDIEIIISDDASTDDTISIANLYSHSFKNYKLISQKTNLGIDGNFLAVVAAATSPYIWLMGDDDRLEPGSIRRLLDAIELWPDAVGFTLGVIDYDITMRTAVGIRATPPTQLMTGSKAVFSTIADLLGFMSALVVKRDLWNQEINDPKIKSITNYYVQVIILGRIIGENGQWGVIQPPCVGFRTGNDQLQARYGWLKRLKIDAQAYGEIEHILFADAPETRAIMRKRIFNTHIMARVMNAKTTTEPTDGIISAIIFLAKNYGTLPSYWIIAVPLLISPKWFVRFYRGLYRSYFKSSGTNRASLNQGARGR</sequence>
<evidence type="ECO:0000313" key="3">
    <source>
        <dbReference type="Proteomes" id="UP001238467"/>
    </source>
</evidence>
<dbReference type="InterPro" id="IPR029044">
    <property type="entry name" value="Nucleotide-diphossugar_trans"/>
</dbReference>
<protein>
    <submittedName>
        <fullName evidence="2">Glycosyltransferase involved in cell wall biosynthesis</fullName>
    </submittedName>
</protein>
<name>A0ABU0DJI9_9HYPH</name>
<dbReference type="EMBL" id="JAUSUH010000006">
    <property type="protein sequence ID" value="MDQ0348588.1"/>
    <property type="molecule type" value="Genomic_DNA"/>
</dbReference>
<keyword evidence="3" id="KW-1185">Reference proteome</keyword>
<dbReference type="SUPFAM" id="SSF53448">
    <property type="entry name" value="Nucleotide-diphospho-sugar transferases"/>
    <property type="match status" value="1"/>
</dbReference>
<dbReference type="InterPro" id="IPR050834">
    <property type="entry name" value="Glycosyltransf_2"/>
</dbReference>
<dbReference type="PANTHER" id="PTHR43685:SF2">
    <property type="entry name" value="GLYCOSYLTRANSFERASE 2-LIKE DOMAIN-CONTAINING PROTEIN"/>
    <property type="match status" value="1"/>
</dbReference>
<dbReference type="Pfam" id="PF00535">
    <property type="entry name" value="Glycos_transf_2"/>
    <property type="match status" value="1"/>
</dbReference>
<proteinExistence type="predicted"/>
<dbReference type="PANTHER" id="PTHR43685">
    <property type="entry name" value="GLYCOSYLTRANSFERASE"/>
    <property type="match status" value="1"/>
</dbReference>
<evidence type="ECO:0000259" key="1">
    <source>
        <dbReference type="Pfam" id="PF00535"/>
    </source>
</evidence>
<reference evidence="2 3" key="1">
    <citation type="submission" date="2023-07" db="EMBL/GenBank/DDBJ databases">
        <title>Genomic Encyclopedia of Type Strains, Phase IV (KMG-IV): sequencing the most valuable type-strain genomes for metagenomic binning, comparative biology and taxonomic classification.</title>
        <authorList>
            <person name="Goeker M."/>
        </authorList>
    </citation>
    <scope>NUCLEOTIDE SEQUENCE [LARGE SCALE GENOMIC DNA]</scope>
    <source>
        <strain evidence="2 3">DSM 1277</strain>
    </source>
</reference>
<evidence type="ECO:0000313" key="2">
    <source>
        <dbReference type="EMBL" id="MDQ0348588.1"/>
    </source>
</evidence>
<dbReference type="Gene3D" id="3.90.550.10">
    <property type="entry name" value="Spore Coat Polysaccharide Biosynthesis Protein SpsA, Chain A"/>
    <property type="match status" value="1"/>
</dbReference>
<dbReference type="InterPro" id="IPR001173">
    <property type="entry name" value="Glyco_trans_2-like"/>
</dbReference>
<feature type="domain" description="Glycosyltransferase 2-like" evidence="1">
    <location>
        <begin position="3"/>
        <end position="103"/>
    </location>
</feature>
<accession>A0ABU0DJI9</accession>
<gene>
    <name evidence="2" type="ORF">J2S76_003019</name>
</gene>
<comment type="caution">
    <text evidence="2">The sequence shown here is derived from an EMBL/GenBank/DDBJ whole genome shotgun (WGS) entry which is preliminary data.</text>
</comment>
<dbReference type="Proteomes" id="UP001238467">
    <property type="component" value="Unassembled WGS sequence"/>
</dbReference>
<organism evidence="2 3">
    <name type="scientific">Ancylobacter vacuolatus</name>
    <dbReference type="NCBI Taxonomy" id="223389"/>
    <lineage>
        <taxon>Bacteria</taxon>
        <taxon>Pseudomonadati</taxon>
        <taxon>Pseudomonadota</taxon>
        <taxon>Alphaproteobacteria</taxon>
        <taxon>Hyphomicrobiales</taxon>
        <taxon>Xanthobacteraceae</taxon>
        <taxon>Ancylobacter</taxon>
    </lineage>
</organism>